<evidence type="ECO:0000256" key="7">
    <source>
        <dbReference type="SAM" id="Coils"/>
    </source>
</evidence>
<dbReference type="EC" id="2.7.13.3" evidence="2"/>
<dbReference type="PANTHER" id="PTHR43547:SF2">
    <property type="entry name" value="HYBRID SIGNAL TRANSDUCTION HISTIDINE KINASE C"/>
    <property type="match status" value="1"/>
</dbReference>
<dbReference type="SUPFAM" id="SSF55874">
    <property type="entry name" value="ATPase domain of HSP90 chaperone/DNA topoisomerase II/histidine kinase"/>
    <property type="match status" value="1"/>
</dbReference>
<evidence type="ECO:0000256" key="4">
    <source>
        <dbReference type="ARBA" id="ARBA00022777"/>
    </source>
</evidence>
<dbReference type="Pfam" id="PF02518">
    <property type="entry name" value="HATPase_c"/>
    <property type="match status" value="1"/>
</dbReference>
<keyword evidence="7" id="KW-0175">Coiled coil</keyword>
<dbReference type="InterPro" id="IPR005467">
    <property type="entry name" value="His_kinase_dom"/>
</dbReference>
<dbReference type="Pfam" id="PF00072">
    <property type="entry name" value="Response_reg"/>
    <property type="match status" value="1"/>
</dbReference>
<comment type="catalytic activity">
    <reaction evidence="1">
        <text>ATP + protein L-histidine = ADP + protein N-phospho-L-histidine.</text>
        <dbReference type="EC" id="2.7.13.3"/>
    </reaction>
</comment>
<dbReference type="SMART" id="SM00387">
    <property type="entry name" value="HATPase_c"/>
    <property type="match status" value="1"/>
</dbReference>
<keyword evidence="4 10" id="KW-0808">Transferase</keyword>
<evidence type="ECO:0000256" key="1">
    <source>
        <dbReference type="ARBA" id="ARBA00000085"/>
    </source>
</evidence>
<evidence type="ECO:0000256" key="2">
    <source>
        <dbReference type="ARBA" id="ARBA00012438"/>
    </source>
</evidence>
<dbReference type="InterPro" id="IPR011006">
    <property type="entry name" value="CheY-like_superfamily"/>
</dbReference>
<dbReference type="PANTHER" id="PTHR43547">
    <property type="entry name" value="TWO-COMPONENT HISTIDINE KINASE"/>
    <property type="match status" value="1"/>
</dbReference>
<dbReference type="SMART" id="SM00448">
    <property type="entry name" value="REC"/>
    <property type="match status" value="1"/>
</dbReference>
<dbReference type="Gene3D" id="1.10.287.130">
    <property type="match status" value="1"/>
</dbReference>
<dbReference type="Gene3D" id="3.40.50.2300">
    <property type="match status" value="1"/>
</dbReference>
<dbReference type="InterPro" id="IPR036097">
    <property type="entry name" value="HisK_dim/P_sf"/>
</dbReference>
<dbReference type="CDD" id="cd19920">
    <property type="entry name" value="REC_PA4781-like"/>
    <property type="match status" value="1"/>
</dbReference>
<accession>A0A928Z0P0</accession>
<dbReference type="SUPFAM" id="SSF52172">
    <property type="entry name" value="CheY-like"/>
    <property type="match status" value="1"/>
</dbReference>
<reference evidence="10" key="1">
    <citation type="submission" date="2020-10" db="EMBL/GenBank/DDBJ databases">
        <authorList>
            <person name="Castelo-Branco R."/>
            <person name="Eusebio N."/>
            <person name="Adriana R."/>
            <person name="Vieira A."/>
            <person name="Brugerolle De Fraissinette N."/>
            <person name="Rezende De Castro R."/>
            <person name="Schneider M.P."/>
            <person name="Vasconcelos V."/>
            <person name="Leao P.N."/>
        </authorList>
    </citation>
    <scope>NUCLEOTIDE SEQUENCE</scope>
    <source>
        <strain evidence="10">LEGE 11480</strain>
    </source>
</reference>
<comment type="caution">
    <text evidence="10">The sequence shown here is derived from an EMBL/GenBank/DDBJ whole genome shotgun (WGS) entry which is preliminary data.</text>
</comment>
<evidence type="ECO:0000313" key="10">
    <source>
        <dbReference type="EMBL" id="MBE9028471.1"/>
    </source>
</evidence>
<keyword evidence="5" id="KW-0902">Two-component regulatory system</keyword>
<evidence type="ECO:0000259" key="9">
    <source>
        <dbReference type="PROSITE" id="PS50110"/>
    </source>
</evidence>
<keyword evidence="3 6" id="KW-0597">Phosphoprotein</keyword>
<feature type="modified residue" description="4-aspartylphosphate" evidence="6">
    <location>
        <position position="59"/>
    </location>
</feature>
<feature type="coiled-coil region" evidence="7">
    <location>
        <begin position="136"/>
        <end position="166"/>
    </location>
</feature>
<dbReference type="SUPFAM" id="SSF47384">
    <property type="entry name" value="Homodimeric domain of signal transducing histidine kinase"/>
    <property type="match status" value="1"/>
</dbReference>
<keyword evidence="4 10" id="KW-0418">Kinase</keyword>
<keyword evidence="11" id="KW-1185">Reference proteome</keyword>
<evidence type="ECO:0000313" key="11">
    <source>
        <dbReference type="Proteomes" id="UP000625316"/>
    </source>
</evidence>
<dbReference type="PRINTS" id="PR00344">
    <property type="entry name" value="BCTRLSENSOR"/>
</dbReference>
<dbReference type="InterPro" id="IPR001789">
    <property type="entry name" value="Sig_transdc_resp-reg_receiver"/>
</dbReference>
<sequence length="433" mass="48317">MSSSETKPIRILLIDDNSTNLQVMSSVLEGYGWQTAVVTDGESAIAHIDLMPPDLILLDVMMPGIDGFETCRRLKANPATAVIPVIFMTALVSSAEKLKGLSLGAVDYITKPFDQDEVVARVKLHLRLSQLTHRLEEEVADRTQALEQSMQQLQRAQLQLIQSEKMSALGQMVSGIGHEINNPLNFIGGNLHFIDRYMRDLCALMDLYDQKFVADEAIQEFKDEIEFEHLKQDCLKLADSMQEGVKRIKEISGSLRTYARADRNQRSLYDIHHGLDSTLLLLRHRQRANEQRSAIQIEQHYGEIPPLACYPGPLNQVFMNLLSNAIDAIDEQTQVNSAKSDQAVHYTIGLRTEVVDDSVIMILIQDNAGGIPVEIQSKIFSPAFTTKAVDKGTGLGLPISRQIITEKHYGTLCFDSQPGEGTTFVIKLPIMTE</sequence>
<dbReference type="AlphaFoldDB" id="A0A928Z0P0"/>
<organism evidence="10 11">
    <name type="scientific">Romeriopsis navalis LEGE 11480</name>
    <dbReference type="NCBI Taxonomy" id="2777977"/>
    <lineage>
        <taxon>Bacteria</taxon>
        <taxon>Bacillati</taxon>
        <taxon>Cyanobacteriota</taxon>
        <taxon>Cyanophyceae</taxon>
        <taxon>Leptolyngbyales</taxon>
        <taxon>Leptolyngbyaceae</taxon>
        <taxon>Romeriopsis</taxon>
        <taxon>Romeriopsis navalis</taxon>
    </lineage>
</organism>
<dbReference type="InterPro" id="IPR003661">
    <property type="entry name" value="HisK_dim/P_dom"/>
</dbReference>
<gene>
    <name evidence="10" type="ORF">IQ266_01710</name>
</gene>
<dbReference type="InterPro" id="IPR003594">
    <property type="entry name" value="HATPase_dom"/>
</dbReference>
<dbReference type="EMBL" id="JADEXQ010000003">
    <property type="protein sequence ID" value="MBE9028471.1"/>
    <property type="molecule type" value="Genomic_DNA"/>
</dbReference>
<dbReference type="CDD" id="cd00082">
    <property type="entry name" value="HisKA"/>
    <property type="match status" value="1"/>
</dbReference>
<dbReference type="PROSITE" id="PS50109">
    <property type="entry name" value="HIS_KIN"/>
    <property type="match status" value="1"/>
</dbReference>
<feature type="domain" description="Response regulatory" evidence="9">
    <location>
        <begin position="10"/>
        <end position="126"/>
    </location>
</feature>
<dbReference type="Proteomes" id="UP000625316">
    <property type="component" value="Unassembled WGS sequence"/>
</dbReference>
<evidence type="ECO:0000256" key="6">
    <source>
        <dbReference type="PROSITE-ProRule" id="PRU00169"/>
    </source>
</evidence>
<evidence type="ECO:0000256" key="5">
    <source>
        <dbReference type="ARBA" id="ARBA00023012"/>
    </source>
</evidence>
<evidence type="ECO:0000259" key="8">
    <source>
        <dbReference type="PROSITE" id="PS50109"/>
    </source>
</evidence>
<dbReference type="InterPro" id="IPR004358">
    <property type="entry name" value="Sig_transdc_His_kin-like_C"/>
</dbReference>
<proteinExistence type="predicted"/>
<name>A0A928Z0P0_9CYAN</name>
<dbReference type="GO" id="GO:0000155">
    <property type="term" value="F:phosphorelay sensor kinase activity"/>
    <property type="evidence" value="ECO:0007669"/>
    <property type="project" value="InterPro"/>
</dbReference>
<protein>
    <recommendedName>
        <fullName evidence="2">histidine kinase</fullName>
        <ecNumber evidence="2">2.7.13.3</ecNumber>
    </recommendedName>
</protein>
<dbReference type="RefSeq" id="WP_264323293.1">
    <property type="nucleotide sequence ID" value="NZ_JADEXQ010000003.1"/>
</dbReference>
<evidence type="ECO:0000256" key="3">
    <source>
        <dbReference type="ARBA" id="ARBA00022553"/>
    </source>
</evidence>
<feature type="domain" description="Histidine kinase" evidence="8">
    <location>
        <begin position="175"/>
        <end position="432"/>
    </location>
</feature>
<dbReference type="PROSITE" id="PS50110">
    <property type="entry name" value="RESPONSE_REGULATORY"/>
    <property type="match status" value="1"/>
</dbReference>
<dbReference type="Gene3D" id="3.30.565.10">
    <property type="entry name" value="Histidine kinase-like ATPase, C-terminal domain"/>
    <property type="match status" value="1"/>
</dbReference>
<dbReference type="SMART" id="SM00388">
    <property type="entry name" value="HisKA"/>
    <property type="match status" value="1"/>
</dbReference>
<dbReference type="InterPro" id="IPR036890">
    <property type="entry name" value="HATPase_C_sf"/>
</dbReference>